<proteinExistence type="predicted"/>
<evidence type="ECO:0000256" key="7">
    <source>
        <dbReference type="SAM" id="MobiDB-lite"/>
    </source>
</evidence>
<keyword evidence="4" id="KW-0564">Palmitate</keyword>
<organism evidence="8 9">
    <name type="scientific">Pelomonas candidula</name>
    <dbReference type="NCBI Taxonomy" id="3299025"/>
    <lineage>
        <taxon>Bacteria</taxon>
        <taxon>Pseudomonadati</taxon>
        <taxon>Pseudomonadota</taxon>
        <taxon>Betaproteobacteria</taxon>
        <taxon>Burkholderiales</taxon>
        <taxon>Sphaerotilaceae</taxon>
        <taxon>Roseateles</taxon>
    </lineage>
</organism>
<evidence type="ECO:0000313" key="9">
    <source>
        <dbReference type="Proteomes" id="UP001606134"/>
    </source>
</evidence>
<protein>
    <submittedName>
        <fullName evidence="8">Lipoprotein</fullName>
    </submittedName>
</protein>
<comment type="caution">
    <text evidence="8">The sequence shown here is derived from an EMBL/GenBank/DDBJ whole genome shotgun (WGS) entry which is preliminary data.</text>
</comment>
<dbReference type="EMBL" id="JBIGIC010000010">
    <property type="protein sequence ID" value="MFG6488928.1"/>
    <property type="molecule type" value="Genomic_DNA"/>
</dbReference>
<evidence type="ECO:0000256" key="4">
    <source>
        <dbReference type="ARBA" id="ARBA00023139"/>
    </source>
</evidence>
<evidence type="ECO:0000313" key="8">
    <source>
        <dbReference type="EMBL" id="MFG6488928.1"/>
    </source>
</evidence>
<reference evidence="8 9" key="1">
    <citation type="submission" date="2024-08" db="EMBL/GenBank/DDBJ databases">
        <authorList>
            <person name="Lu H."/>
        </authorList>
    </citation>
    <scope>NUCLEOTIDE SEQUENCE [LARGE SCALE GENOMIC DNA]</scope>
    <source>
        <strain evidence="8 9">BYS78W</strain>
    </source>
</reference>
<dbReference type="PROSITE" id="PS51257">
    <property type="entry name" value="PROKAR_LIPOPROTEIN"/>
    <property type="match status" value="1"/>
</dbReference>
<sequence>MKRTAVSVGGRLVALAITLTALAGCGQKGPLTLPQPATTASAPASAPAR</sequence>
<keyword evidence="3" id="KW-0472">Membrane</keyword>
<dbReference type="Proteomes" id="UP001606134">
    <property type="component" value="Unassembled WGS sequence"/>
</dbReference>
<evidence type="ECO:0000256" key="1">
    <source>
        <dbReference type="ARBA" id="ARBA00004459"/>
    </source>
</evidence>
<keyword evidence="9" id="KW-1185">Reference proteome</keyword>
<evidence type="ECO:0000256" key="2">
    <source>
        <dbReference type="ARBA" id="ARBA00022729"/>
    </source>
</evidence>
<name>A0ABW7HGY8_9BURK</name>
<feature type="compositionally biased region" description="Low complexity" evidence="7">
    <location>
        <begin position="30"/>
        <end position="49"/>
    </location>
</feature>
<keyword evidence="5" id="KW-0998">Cell outer membrane</keyword>
<gene>
    <name evidence="8" type="ORF">ACG04R_19740</name>
</gene>
<dbReference type="NCBIfam" id="NF047847">
    <property type="entry name" value="SS_mature_LptM"/>
    <property type="match status" value="1"/>
</dbReference>
<keyword evidence="6 8" id="KW-0449">Lipoprotein</keyword>
<keyword evidence="2" id="KW-0732">Signal</keyword>
<feature type="region of interest" description="Disordered" evidence="7">
    <location>
        <begin position="28"/>
        <end position="49"/>
    </location>
</feature>
<dbReference type="RefSeq" id="WP_394414765.1">
    <property type="nucleotide sequence ID" value="NZ_JBIGIC010000010.1"/>
</dbReference>
<dbReference type="Pfam" id="PF13627">
    <property type="entry name" value="LptM_cons"/>
    <property type="match status" value="1"/>
</dbReference>
<dbReference type="InterPro" id="IPR032831">
    <property type="entry name" value="LptM_cons"/>
</dbReference>
<evidence type="ECO:0000256" key="3">
    <source>
        <dbReference type="ARBA" id="ARBA00023136"/>
    </source>
</evidence>
<accession>A0ABW7HGY8</accession>
<comment type="subcellular location">
    <subcellularLocation>
        <location evidence="1">Cell outer membrane</location>
        <topology evidence="1">Lipid-anchor</topology>
    </subcellularLocation>
</comment>
<evidence type="ECO:0000256" key="5">
    <source>
        <dbReference type="ARBA" id="ARBA00023237"/>
    </source>
</evidence>
<evidence type="ECO:0000256" key="6">
    <source>
        <dbReference type="ARBA" id="ARBA00023288"/>
    </source>
</evidence>